<name>A0A8S0W1M6_9FIRM</name>
<sequence length="66" mass="7912">MDKAKSALIFDNFWVQDIIFEKNPGYVKTDEKPSLDVKFSVTQDENIDQIFYPCAWYLRCTYFVIY</sequence>
<evidence type="ECO:0000313" key="3">
    <source>
        <dbReference type="Proteomes" id="UP001071230"/>
    </source>
</evidence>
<gene>
    <name evidence="1" type="ORF">DEACI_0184</name>
    <name evidence="2" type="ORF">DEACI_2219</name>
</gene>
<accession>A0A8S0W1M6</accession>
<dbReference type="KEGG" id="aacx:DEACI_0184"/>
<reference evidence="1" key="2">
    <citation type="submission" date="2020-01" db="EMBL/GenBank/DDBJ databases">
        <authorList>
            <person name="Hornung B."/>
        </authorList>
    </citation>
    <scope>NUCLEOTIDE SEQUENCE</scope>
    <source>
        <strain evidence="1">PacBioINE</strain>
    </source>
</reference>
<keyword evidence="3" id="KW-1185">Reference proteome</keyword>
<organism evidence="1">
    <name type="scientific">Acididesulfobacillus acetoxydans</name>
    <dbReference type="NCBI Taxonomy" id="1561005"/>
    <lineage>
        <taxon>Bacteria</taxon>
        <taxon>Bacillati</taxon>
        <taxon>Bacillota</taxon>
        <taxon>Clostridia</taxon>
        <taxon>Eubacteriales</taxon>
        <taxon>Peptococcaceae</taxon>
        <taxon>Acididesulfobacillus</taxon>
    </lineage>
</organism>
<reference evidence="2" key="1">
    <citation type="submission" date="2014-11" db="EMBL/GenBank/DDBJ databases">
        <authorList>
            <person name="Hornung B.V."/>
        </authorList>
    </citation>
    <scope>NUCLEOTIDE SEQUENCE</scope>
    <source>
        <strain evidence="2">INE</strain>
    </source>
</reference>
<dbReference type="AlphaFoldDB" id="A0A8S0W1M6"/>
<evidence type="ECO:0000313" key="2">
    <source>
        <dbReference type="EMBL" id="CEJ07753.1"/>
    </source>
</evidence>
<protein>
    <submittedName>
        <fullName evidence="1">Uncharacterized protein</fullName>
    </submittedName>
</protein>
<dbReference type="EMBL" id="CDGJ01000065">
    <property type="protein sequence ID" value="CEJ07753.1"/>
    <property type="molecule type" value="Genomic_DNA"/>
</dbReference>
<proteinExistence type="predicted"/>
<dbReference type="EMBL" id="LR746496">
    <property type="protein sequence ID" value="CAA7599558.1"/>
    <property type="molecule type" value="Genomic_DNA"/>
</dbReference>
<evidence type="ECO:0000313" key="1">
    <source>
        <dbReference type="EMBL" id="CAA7599558.1"/>
    </source>
</evidence>
<dbReference type="Proteomes" id="UP001071230">
    <property type="component" value="Unassembled WGS sequence"/>
</dbReference>
<dbReference type="Proteomes" id="UP000836597">
    <property type="component" value="Chromosome"/>
</dbReference>